<dbReference type="AlphaFoldDB" id="A0A0F1ATL0"/>
<protein>
    <submittedName>
        <fullName evidence="1">Membrane protein</fullName>
    </submittedName>
</protein>
<organism evidence="1 2">
    <name type="scientific">Enterobacter sichuanensis</name>
    <dbReference type="NCBI Taxonomy" id="2071710"/>
    <lineage>
        <taxon>Bacteria</taxon>
        <taxon>Pseudomonadati</taxon>
        <taxon>Pseudomonadota</taxon>
        <taxon>Gammaproteobacteria</taxon>
        <taxon>Enterobacterales</taxon>
        <taxon>Enterobacteriaceae</taxon>
        <taxon>Enterobacter</taxon>
        <taxon>Enterobacter cloacae complex</taxon>
    </lineage>
</organism>
<dbReference type="PATRIC" id="fig|1619248.3.peg.2567"/>
<evidence type="ECO:0000313" key="1">
    <source>
        <dbReference type="EMBL" id="KJN25048.1"/>
    </source>
</evidence>
<comment type="caution">
    <text evidence="1">The sequence shown here is derived from an EMBL/GenBank/DDBJ whole genome shotgun (WGS) entry which is preliminary data.</text>
</comment>
<dbReference type="Proteomes" id="UP000033352">
    <property type="component" value="Unassembled WGS sequence"/>
</dbReference>
<proteinExistence type="predicted"/>
<name>A0A0F1ATL0_9ENTR</name>
<dbReference type="EMBL" id="JZYX01000034">
    <property type="protein sequence ID" value="KJN25048.1"/>
    <property type="molecule type" value="Genomic_DNA"/>
</dbReference>
<sequence length="159" mass="18273">MTKRSTAIMCLLLFAVGALASWLYHYHLEKKHNTEACSVSIVVFHEDVRANLTLDFMYTMQQQTGVVAVSGTYFKNDKPTAVIRRDVSYVWTENKDSFHFTSVKIHDVNDESLPDNVLGDVLPDFFIYPNHKLNYSILKQGPRGFLFTVGKRPIFFCSR</sequence>
<evidence type="ECO:0000313" key="2">
    <source>
        <dbReference type="Proteomes" id="UP000033352"/>
    </source>
</evidence>
<accession>A0A0F1ATL0</accession>
<gene>
    <name evidence="1" type="ORF">SS37_16000</name>
</gene>
<reference evidence="1 2" key="1">
    <citation type="submission" date="2015-03" db="EMBL/GenBank/DDBJ databases">
        <authorList>
            <person name="McCorrison J."/>
            <person name="Sanka R."/>
            <person name="Adams M."/>
            <person name="Brinkac L."/>
            <person name="Nierman W."/>
            <person name="Sutton G."/>
            <person name="Nelson K."/>
            <person name="Kiedrowski L."/>
            <person name="Guerrero D."/>
            <person name="Bonomo R."/>
        </authorList>
    </citation>
    <scope>NUCLEOTIDE SEQUENCE [LARGE SCALE GENOMIC DNA]</scope>
    <source>
        <strain evidence="1 2">35699</strain>
    </source>
</reference>